<dbReference type="EMBL" id="JAUEPT010000013">
    <property type="protein sequence ID" value="KAK0446875.1"/>
    <property type="molecule type" value="Genomic_DNA"/>
</dbReference>
<keyword evidence="2 6" id="KW-0853">WD repeat</keyword>
<dbReference type="InterPro" id="IPR015943">
    <property type="entry name" value="WD40/YVTN_repeat-like_dom_sf"/>
</dbReference>
<comment type="caution">
    <text evidence="8">The sequence shown here is derived from an EMBL/GenBank/DDBJ whole genome shotgun (WGS) entry which is preliminary data.</text>
</comment>
<evidence type="ECO:0000256" key="1">
    <source>
        <dbReference type="ARBA" id="ARBA00004123"/>
    </source>
</evidence>
<sequence>MNSPVYPYSHLIHPSSSVFIAVSGPHVQTIDPLSGKVLSSSTNFPPEEQKTLLSSGSIRCAALDNEKIHLATVGDDKTLRVWSVGKGDLKVASERELPKKPTSVAFTADGQTILVSDKFGDIFSYPLDPPPVSKDENPKGEERDRASLISHPSASNGTLILGHTSLLTTFLLSPDEKYIITADRDEHIRVSWYPQGYCIETFCLGSTKFVSALHIPKSNPSVLISGGGDPELKVWDWLSGQWKYDISIWDSVKDYIVVKTKPYKKGRKPDDDDDEQESPEGSKRRKKSGKSKVTGEEPDAMDVDVTQANEEVAVREEEAPALVEEEATVLVVQKVDSIAWEDRTFILFSIVGGTALFLTQFPADESDGSVPEIQAYNVHKPVLDFILTFEEGSAAPIVWISVDGAYSESGTPTTFVSLAQITTGGKLSAIPDDALPVPQNHILSTLNSSPISGSANDLNGLDLYGALKSMPKNTGVEHNPMYRPDIDEASASGNQVRGKKELGKLKSKRAVMEKQRQGEDEHSKTPE</sequence>
<feature type="compositionally biased region" description="Basic and acidic residues" evidence="7">
    <location>
        <begin position="498"/>
        <end position="527"/>
    </location>
</feature>
<evidence type="ECO:0000256" key="3">
    <source>
        <dbReference type="ARBA" id="ARBA00022694"/>
    </source>
</evidence>
<organism evidence="8 9">
    <name type="scientific">Armillaria borealis</name>
    <dbReference type="NCBI Taxonomy" id="47425"/>
    <lineage>
        <taxon>Eukaryota</taxon>
        <taxon>Fungi</taxon>
        <taxon>Dikarya</taxon>
        <taxon>Basidiomycota</taxon>
        <taxon>Agaricomycotina</taxon>
        <taxon>Agaricomycetes</taxon>
        <taxon>Agaricomycetidae</taxon>
        <taxon>Agaricales</taxon>
        <taxon>Marasmiineae</taxon>
        <taxon>Physalacriaceae</taxon>
        <taxon>Armillaria</taxon>
    </lineage>
</organism>
<reference evidence="8" key="1">
    <citation type="submission" date="2023-06" db="EMBL/GenBank/DDBJ databases">
        <authorList>
            <consortium name="Lawrence Berkeley National Laboratory"/>
            <person name="Ahrendt S."/>
            <person name="Sahu N."/>
            <person name="Indic B."/>
            <person name="Wong-Bajracharya J."/>
            <person name="Merenyi Z."/>
            <person name="Ke H.-M."/>
            <person name="Monk M."/>
            <person name="Kocsube S."/>
            <person name="Drula E."/>
            <person name="Lipzen A."/>
            <person name="Balint B."/>
            <person name="Henrissat B."/>
            <person name="Andreopoulos B."/>
            <person name="Martin F.M."/>
            <person name="Harder C.B."/>
            <person name="Rigling D."/>
            <person name="Ford K.L."/>
            <person name="Foster G.D."/>
            <person name="Pangilinan J."/>
            <person name="Papanicolaou A."/>
            <person name="Barry K."/>
            <person name="LaButti K."/>
            <person name="Viragh M."/>
            <person name="Koriabine M."/>
            <person name="Yan M."/>
            <person name="Riley R."/>
            <person name="Champramary S."/>
            <person name="Plett K.L."/>
            <person name="Tsai I.J."/>
            <person name="Slot J."/>
            <person name="Sipos G."/>
            <person name="Plett J."/>
            <person name="Nagy L.G."/>
            <person name="Grigoriev I.V."/>
        </authorList>
    </citation>
    <scope>NUCLEOTIDE SEQUENCE</scope>
    <source>
        <strain evidence="8">FPL87.14</strain>
    </source>
</reference>
<gene>
    <name evidence="8" type="ORF">EV421DRAFT_1792006</name>
</gene>
<evidence type="ECO:0000256" key="5">
    <source>
        <dbReference type="ARBA" id="ARBA00023242"/>
    </source>
</evidence>
<comment type="similarity">
    <text evidence="6">Belongs to the WD repeat TRM82 family.</text>
</comment>
<dbReference type="AlphaFoldDB" id="A0AA39JQ55"/>
<keyword evidence="5 6" id="KW-0539">Nucleus</keyword>
<dbReference type="HAMAP" id="MF_03056">
    <property type="entry name" value="TRM82"/>
    <property type="match status" value="1"/>
</dbReference>
<name>A0AA39JQ55_9AGAR</name>
<dbReference type="GO" id="GO:0005829">
    <property type="term" value="C:cytosol"/>
    <property type="evidence" value="ECO:0007669"/>
    <property type="project" value="TreeGrafter"/>
</dbReference>
<dbReference type="SUPFAM" id="SSF50978">
    <property type="entry name" value="WD40 repeat-like"/>
    <property type="match status" value="1"/>
</dbReference>
<protein>
    <submittedName>
        <fullName evidence="8">WD40 repeat-like protein</fullName>
    </submittedName>
</protein>
<evidence type="ECO:0000256" key="2">
    <source>
        <dbReference type="ARBA" id="ARBA00022574"/>
    </source>
</evidence>
<dbReference type="InterPro" id="IPR001680">
    <property type="entry name" value="WD40_rpt"/>
</dbReference>
<dbReference type="InterPro" id="IPR036322">
    <property type="entry name" value="WD40_repeat_dom_sf"/>
</dbReference>
<keyword evidence="3 6" id="KW-0819">tRNA processing</keyword>
<evidence type="ECO:0000313" key="9">
    <source>
        <dbReference type="Proteomes" id="UP001175226"/>
    </source>
</evidence>
<evidence type="ECO:0000256" key="7">
    <source>
        <dbReference type="SAM" id="MobiDB-lite"/>
    </source>
</evidence>
<evidence type="ECO:0000256" key="6">
    <source>
        <dbReference type="HAMAP-Rule" id="MF_03056"/>
    </source>
</evidence>
<comment type="subcellular location">
    <subcellularLocation>
        <location evidence="1 6">Nucleus</location>
    </subcellularLocation>
</comment>
<dbReference type="InterPro" id="IPR028884">
    <property type="entry name" value="Trm82"/>
</dbReference>
<evidence type="ECO:0000313" key="8">
    <source>
        <dbReference type="EMBL" id="KAK0446875.1"/>
    </source>
</evidence>
<feature type="region of interest" description="Disordered" evidence="7">
    <location>
        <begin position="263"/>
        <end position="304"/>
    </location>
</feature>
<dbReference type="PANTHER" id="PTHR16288">
    <property type="entry name" value="WD40 REPEAT PROTEIN 4"/>
    <property type="match status" value="1"/>
</dbReference>
<proteinExistence type="inferred from homology"/>
<dbReference type="GO" id="GO:0043527">
    <property type="term" value="C:tRNA methyltransferase complex"/>
    <property type="evidence" value="ECO:0007669"/>
    <property type="project" value="TreeGrafter"/>
</dbReference>
<accession>A0AA39JQ55</accession>
<dbReference type="PANTHER" id="PTHR16288:SF0">
    <property type="entry name" value="TRNA (GUANINE-N(7)-)-METHYLTRANSFERASE NON-CATALYTIC SUBUNIT WDR4"/>
    <property type="match status" value="1"/>
</dbReference>
<feature type="region of interest" description="Disordered" evidence="7">
    <location>
        <begin position="475"/>
        <end position="527"/>
    </location>
</feature>
<evidence type="ECO:0000256" key="4">
    <source>
        <dbReference type="ARBA" id="ARBA00022737"/>
    </source>
</evidence>
<dbReference type="GO" id="GO:0005634">
    <property type="term" value="C:nucleus"/>
    <property type="evidence" value="ECO:0007669"/>
    <property type="project" value="UniProtKB-SubCell"/>
</dbReference>
<dbReference type="SMART" id="SM00320">
    <property type="entry name" value="WD40"/>
    <property type="match status" value="3"/>
</dbReference>
<dbReference type="Pfam" id="PF00400">
    <property type="entry name" value="WD40"/>
    <property type="match status" value="2"/>
</dbReference>
<comment type="pathway">
    <text evidence="6">tRNA modification; N(7)-methylguanine-tRNA biosynthesis.</text>
</comment>
<comment type="function">
    <text evidence="6">Required for the formation of N(7)-methylguanine at position 46 (m7G46) in tRNA. In the complex, it is required to stabilize and induce conformational changes of the catalytic subunit.</text>
</comment>
<keyword evidence="9" id="KW-1185">Reference proteome</keyword>
<dbReference type="Gene3D" id="2.130.10.10">
    <property type="entry name" value="YVTN repeat-like/Quinoprotein amine dehydrogenase"/>
    <property type="match status" value="1"/>
</dbReference>
<keyword evidence="4 6" id="KW-0677">Repeat</keyword>
<dbReference type="GO" id="GO:0106004">
    <property type="term" value="P:tRNA (guanine-N7)-methylation"/>
    <property type="evidence" value="ECO:0007669"/>
    <property type="project" value="UniProtKB-UniRule"/>
</dbReference>
<dbReference type="Proteomes" id="UP001175226">
    <property type="component" value="Unassembled WGS sequence"/>
</dbReference>